<keyword evidence="2" id="KW-0238">DNA-binding</keyword>
<dbReference type="AlphaFoldDB" id="A0AAF0D310"/>
<dbReference type="SMART" id="SM00344">
    <property type="entry name" value="HTH_ASNC"/>
    <property type="match status" value="1"/>
</dbReference>
<dbReference type="GO" id="GO:0043565">
    <property type="term" value="F:sequence-specific DNA binding"/>
    <property type="evidence" value="ECO:0007669"/>
    <property type="project" value="InterPro"/>
</dbReference>
<evidence type="ECO:0000313" key="6">
    <source>
        <dbReference type="Proteomes" id="UP000186851"/>
    </source>
</evidence>
<dbReference type="InterPro" id="IPR000485">
    <property type="entry name" value="AsnC-type_HTH_dom"/>
</dbReference>
<name>A0AAF0D310_ODILC</name>
<dbReference type="KEGG" id="oyw:OdinLCB4_002200"/>
<evidence type="ECO:0000256" key="3">
    <source>
        <dbReference type="ARBA" id="ARBA00023163"/>
    </source>
</evidence>
<sequence>MPFDRIDLEILKILQEDSRTPFTKIAEEVSKKLSGRNRLREEQKIPDTTIHFRVRKLKETGVIKRFTIDVSPKMLGFETIGILKISVGGHILKKISLSRAERISSQLSNSPNIVFVGIGGDRLTIYAVVVAKDRNQFLNLVEDLRKNPDIDLIDYNLLADIKKGEEVLKPLPVEVD</sequence>
<dbReference type="InterPro" id="IPR019888">
    <property type="entry name" value="Tscrpt_reg_AsnC-like"/>
</dbReference>
<proteinExistence type="predicted"/>
<evidence type="ECO:0000256" key="2">
    <source>
        <dbReference type="ARBA" id="ARBA00023125"/>
    </source>
</evidence>
<keyword evidence="3" id="KW-0804">Transcription</keyword>
<accession>A0AAF0D310</accession>
<evidence type="ECO:0000259" key="4">
    <source>
        <dbReference type="PROSITE" id="PS50956"/>
    </source>
</evidence>
<dbReference type="InterPro" id="IPR054609">
    <property type="entry name" value="PF0864-like_C"/>
</dbReference>
<dbReference type="Pfam" id="PF22482">
    <property type="entry name" value="AsnC_trans_reg_3"/>
    <property type="match status" value="1"/>
</dbReference>
<dbReference type="PANTHER" id="PTHR43413">
    <property type="entry name" value="TRANSCRIPTIONAL REGULATOR, ASNC FAMILY"/>
    <property type="match status" value="1"/>
</dbReference>
<keyword evidence="1" id="KW-0805">Transcription regulation</keyword>
<reference evidence="5" key="2">
    <citation type="journal article" date="2022" name="Nat. Microbiol.">
        <title>A closed Candidatus Odinarchaeum chromosome exposes Asgard archaeal viruses.</title>
        <authorList>
            <person name="Tamarit D."/>
            <person name="Caceres E.F."/>
            <person name="Krupovic M."/>
            <person name="Nijland R."/>
            <person name="Eme L."/>
            <person name="Robinson N.P."/>
            <person name="Ettema T.J.G."/>
        </authorList>
    </citation>
    <scope>NUCLEOTIDE SEQUENCE</scope>
    <source>
        <strain evidence="5">LCB_4</strain>
    </source>
</reference>
<evidence type="ECO:0000313" key="5">
    <source>
        <dbReference type="EMBL" id="WEU40754.1"/>
    </source>
</evidence>
<dbReference type="InterPro" id="IPR036390">
    <property type="entry name" value="WH_DNA-bd_sf"/>
</dbReference>
<protein>
    <submittedName>
        <fullName evidence="5">Winged helix-turn-helix transcriptional regulator</fullName>
    </submittedName>
</protein>
<dbReference type="PANTHER" id="PTHR43413:SF7">
    <property type="entry name" value="HTH-TYPE TRANSCRIPTIONAL REGULATOR PTR2"/>
    <property type="match status" value="1"/>
</dbReference>
<dbReference type="Proteomes" id="UP000186851">
    <property type="component" value="Chromosome"/>
</dbReference>
<reference evidence="5" key="1">
    <citation type="journal article" date="2017" name="Nature">
        <title>Asgard archaea illuminate the origin of eukaryotic cellular complexity.</title>
        <authorList>
            <person name="Zaremba-Niedzwiedzka K."/>
            <person name="Caceres E.F."/>
            <person name="Saw J.H."/>
            <person name="Backstrom D."/>
            <person name="Juzokaite L."/>
            <person name="Vancaester E."/>
            <person name="Seitz K.W."/>
            <person name="Anantharaman K."/>
            <person name="Starnawski P."/>
            <person name="Kjeldsen K.U."/>
            <person name="Scott M.B."/>
            <person name="Nunoura T."/>
            <person name="Banfield J.F."/>
            <person name="Schramm A."/>
            <person name="Baker B.J."/>
            <person name="Spang A."/>
            <person name="Ettema T.J.G."/>
        </authorList>
    </citation>
    <scope>NUCLEOTIDE SEQUENCE</scope>
    <source>
        <strain evidence="5">LCB_4</strain>
    </source>
</reference>
<dbReference type="InterPro" id="IPR050684">
    <property type="entry name" value="HTH-Siroheme_Decarb"/>
</dbReference>
<gene>
    <name evidence="5" type="ORF">OdinLCB4_002200</name>
</gene>
<dbReference type="PROSITE" id="PS50956">
    <property type="entry name" value="HTH_ASNC_2"/>
    <property type="match status" value="1"/>
</dbReference>
<dbReference type="SUPFAM" id="SSF46785">
    <property type="entry name" value="Winged helix' DNA-binding domain"/>
    <property type="match status" value="1"/>
</dbReference>
<dbReference type="Gene3D" id="1.10.10.10">
    <property type="entry name" value="Winged helix-like DNA-binding domain superfamily/Winged helix DNA-binding domain"/>
    <property type="match status" value="1"/>
</dbReference>
<dbReference type="Pfam" id="PF13404">
    <property type="entry name" value="HTH_AsnC-type"/>
    <property type="match status" value="1"/>
</dbReference>
<dbReference type="EMBL" id="CP091871">
    <property type="protein sequence ID" value="WEU40754.1"/>
    <property type="molecule type" value="Genomic_DNA"/>
</dbReference>
<evidence type="ECO:0000256" key="1">
    <source>
        <dbReference type="ARBA" id="ARBA00023015"/>
    </source>
</evidence>
<dbReference type="InterPro" id="IPR036388">
    <property type="entry name" value="WH-like_DNA-bd_sf"/>
</dbReference>
<organism evidence="5 6">
    <name type="scientific">Odinarchaeota yellowstonii (strain LCB_4)</name>
    <dbReference type="NCBI Taxonomy" id="1841599"/>
    <lineage>
        <taxon>Archaea</taxon>
        <taxon>Promethearchaeati</taxon>
        <taxon>Candidatus Odinarchaeota</taxon>
        <taxon>Candidatus Odinarchaeia</taxon>
        <taxon>Candidatus Odinarchaeales</taxon>
        <taxon>Candidatus Odinarchaeaceae</taxon>
        <taxon>Candidatus Odinarchaeum</taxon>
    </lineage>
</organism>
<feature type="domain" description="HTH asnC-type" evidence="4">
    <location>
        <begin position="3"/>
        <end position="78"/>
    </location>
</feature>